<evidence type="ECO:0000313" key="4">
    <source>
        <dbReference type="Proteomes" id="UP000228945"/>
    </source>
</evidence>
<name>A0A2D2B3X2_9CAUL</name>
<dbReference type="PROSITE" id="PS50943">
    <property type="entry name" value="HTH_CROC1"/>
    <property type="match status" value="1"/>
</dbReference>
<dbReference type="PANTHER" id="PTHR46797">
    <property type="entry name" value="HTH-TYPE TRANSCRIPTIONAL REGULATOR"/>
    <property type="match status" value="1"/>
</dbReference>
<dbReference type="Proteomes" id="UP000228945">
    <property type="component" value="Chromosome"/>
</dbReference>
<dbReference type="Pfam" id="PF01381">
    <property type="entry name" value="HTH_3"/>
    <property type="match status" value="1"/>
</dbReference>
<dbReference type="EMBL" id="CP024201">
    <property type="protein sequence ID" value="ATQ44918.1"/>
    <property type="molecule type" value="Genomic_DNA"/>
</dbReference>
<feature type="domain" description="HTH cro/C1-type" evidence="2">
    <location>
        <begin position="9"/>
        <end position="55"/>
    </location>
</feature>
<dbReference type="SUPFAM" id="SSF47413">
    <property type="entry name" value="lambda repressor-like DNA-binding domains"/>
    <property type="match status" value="1"/>
</dbReference>
<evidence type="ECO:0000256" key="1">
    <source>
        <dbReference type="ARBA" id="ARBA00023125"/>
    </source>
</evidence>
<proteinExistence type="predicted"/>
<keyword evidence="1" id="KW-0238">DNA-binding</keyword>
<evidence type="ECO:0000313" key="3">
    <source>
        <dbReference type="EMBL" id="ATQ44918.1"/>
    </source>
</evidence>
<dbReference type="KEGG" id="cmb:CSW64_07570"/>
<dbReference type="OrthoDB" id="2986852at2"/>
<organism evidence="3 4">
    <name type="scientific">Caulobacter mirabilis</name>
    <dbReference type="NCBI Taxonomy" id="69666"/>
    <lineage>
        <taxon>Bacteria</taxon>
        <taxon>Pseudomonadati</taxon>
        <taxon>Pseudomonadota</taxon>
        <taxon>Alphaproteobacteria</taxon>
        <taxon>Caulobacterales</taxon>
        <taxon>Caulobacteraceae</taxon>
        <taxon>Caulobacter</taxon>
    </lineage>
</organism>
<dbReference type="PANTHER" id="PTHR46797:SF1">
    <property type="entry name" value="METHYLPHOSPHONATE SYNTHASE"/>
    <property type="match status" value="1"/>
</dbReference>
<dbReference type="GO" id="GO:0005829">
    <property type="term" value="C:cytosol"/>
    <property type="evidence" value="ECO:0007669"/>
    <property type="project" value="TreeGrafter"/>
</dbReference>
<dbReference type="InterPro" id="IPR001387">
    <property type="entry name" value="Cro/C1-type_HTH"/>
</dbReference>
<keyword evidence="4" id="KW-1185">Reference proteome</keyword>
<protein>
    <recommendedName>
        <fullName evidence="2">HTH cro/C1-type domain-containing protein</fullName>
    </recommendedName>
</protein>
<dbReference type="CDD" id="cd00093">
    <property type="entry name" value="HTH_XRE"/>
    <property type="match status" value="1"/>
</dbReference>
<dbReference type="Gene3D" id="1.10.260.40">
    <property type="entry name" value="lambda repressor-like DNA-binding domains"/>
    <property type="match status" value="1"/>
</dbReference>
<evidence type="ECO:0000259" key="2">
    <source>
        <dbReference type="PROSITE" id="PS50943"/>
    </source>
</evidence>
<gene>
    <name evidence="3" type="ORF">CSW64_07570</name>
</gene>
<dbReference type="GO" id="GO:0003677">
    <property type="term" value="F:DNA binding"/>
    <property type="evidence" value="ECO:0007669"/>
    <property type="project" value="UniProtKB-KW"/>
</dbReference>
<dbReference type="InterPro" id="IPR050807">
    <property type="entry name" value="TransReg_Diox_bact_type"/>
</dbReference>
<sequence>MRRRVGQNVKRLRLAAGLTQEQFAERSGFGQQYISDLERGRRNPTVMSLYELAQARLHLQITSPPRLKKTSTSEGYRESKLLRSAMNTPLVKPTRSAATCRISFDLSEFCPSKSYELYCLIVPIAAFTDRLATTGGHLKKNRIGRFLCPKKISLVCDMTN</sequence>
<dbReference type="AlphaFoldDB" id="A0A2D2B3X2"/>
<dbReference type="InterPro" id="IPR010982">
    <property type="entry name" value="Lambda_DNA-bd_dom_sf"/>
</dbReference>
<dbReference type="GO" id="GO:0003700">
    <property type="term" value="F:DNA-binding transcription factor activity"/>
    <property type="evidence" value="ECO:0007669"/>
    <property type="project" value="TreeGrafter"/>
</dbReference>
<dbReference type="SMART" id="SM00530">
    <property type="entry name" value="HTH_XRE"/>
    <property type="match status" value="1"/>
</dbReference>
<accession>A0A2D2B3X2</accession>
<reference evidence="3 4" key="1">
    <citation type="submission" date="2017-10" db="EMBL/GenBank/DDBJ databases">
        <title>Genome sequence of Caulobacter mirabilis FWC38.</title>
        <authorList>
            <person name="Fiebig A."/>
            <person name="Crosson S."/>
        </authorList>
    </citation>
    <scope>NUCLEOTIDE SEQUENCE [LARGE SCALE GENOMIC DNA]</scope>
    <source>
        <strain evidence="3 4">FWC 38</strain>
    </source>
</reference>